<protein>
    <submittedName>
        <fullName evidence="2">Uncharacterized protein</fullName>
    </submittedName>
</protein>
<keyword evidence="3" id="KW-1185">Reference proteome</keyword>
<dbReference type="AlphaFoldDB" id="A0ABD0N5D9"/>
<dbReference type="EMBL" id="JAMKFB020000024">
    <property type="protein sequence ID" value="KAL0157343.1"/>
    <property type="molecule type" value="Genomic_DNA"/>
</dbReference>
<gene>
    <name evidence="2" type="ORF">M9458_048589</name>
</gene>
<feature type="compositionally biased region" description="Pro residues" evidence="1">
    <location>
        <begin position="170"/>
        <end position="181"/>
    </location>
</feature>
<comment type="caution">
    <text evidence="2">The sequence shown here is derived from an EMBL/GenBank/DDBJ whole genome shotgun (WGS) entry which is preliminary data.</text>
</comment>
<dbReference type="Proteomes" id="UP001529510">
    <property type="component" value="Unassembled WGS sequence"/>
</dbReference>
<feature type="non-terminal residue" evidence="2">
    <location>
        <position position="1"/>
    </location>
</feature>
<accession>A0ABD0N5D9</accession>
<organism evidence="2 3">
    <name type="scientific">Cirrhinus mrigala</name>
    <name type="common">Mrigala</name>
    <dbReference type="NCBI Taxonomy" id="683832"/>
    <lineage>
        <taxon>Eukaryota</taxon>
        <taxon>Metazoa</taxon>
        <taxon>Chordata</taxon>
        <taxon>Craniata</taxon>
        <taxon>Vertebrata</taxon>
        <taxon>Euteleostomi</taxon>
        <taxon>Actinopterygii</taxon>
        <taxon>Neopterygii</taxon>
        <taxon>Teleostei</taxon>
        <taxon>Ostariophysi</taxon>
        <taxon>Cypriniformes</taxon>
        <taxon>Cyprinidae</taxon>
        <taxon>Labeoninae</taxon>
        <taxon>Labeonini</taxon>
        <taxon>Cirrhinus</taxon>
    </lineage>
</organism>
<evidence type="ECO:0000313" key="2">
    <source>
        <dbReference type="EMBL" id="KAL0157343.1"/>
    </source>
</evidence>
<name>A0ABD0N5D9_CIRMR</name>
<reference evidence="2 3" key="1">
    <citation type="submission" date="2024-05" db="EMBL/GenBank/DDBJ databases">
        <title>Genome sequencing and assembly of Indian major carp, Cirrhinus mrigala (Hamilton, 1822).</title>
        <authorList>
            <person name="Mohindra V."/>
            <person name="Chowdhury L.M."/>
            <person name="Lal K."/>
            <person name="Jena J.K."/>
        </authorList>
    </citation>
    <scope>NUCLEOTIDE SEQUENCE [LARGE SCALE GENOMIC DNA]</scope>
    <source>
        <strain evidence="2">CM1030</strain>
        <tissue evidence="2">Blood</tissue>
    </source>
</reference>
<feature type="non-terminal residue" evidence="2">
    <location>
        <position position="202"/>
    </location>
</feature>
<evidence type="ECO:0000256" key="1">
    <source>
        <dbReference type="SAM" id="MobiDB-lite"/>
    </source>
</evidence>
<feature type="region of interest" description="Disordered" evidence="1">
    <location>
        <begin position="122"/>
        <end position="202"/>
    </location>
</feature>
<feature type="compositionally biased region" description="Low complexity" evidence="1">
    <location>
        <begin position="152"/>
        <end position="163"/>
    </location>
</feature>
<sequence>RSSAHCNMAEGELVEDLGLLEAEGLFDIDMYADLPPLLPPSSEPTKTAMPELGPERALLPELSHEEAHKCPLTHPLMPPPPLSPGNPSAHPQPSICAVGLQRVCHSPSALWLEDPVASPWRLAPSSPPSGVDHPASRHSTPPASPRPSGSVRLLHPLAPLRAPGSMPLRWSPPPSAPPQPPRSSMSPWLIGSLSPPWASPPL</sequence>
<evidence type="ECO:0000313" key="3">
    <source>
        <dbReference type="Proteomes" id="UP001529510"/>
    </source>
</evidence>
<proteinExistence type="predicted"/>